<reference evidence="2" key="2">
    <citation type="submission" date="2015-08" db="UniProtKB">
        <authorList>
            <consortium name="WormBaseParasite"/>
        </authorList>
    </citation>
    <scope>IDENTIFICATION</scope>
</reference>
<name>A0A0K0EYN0_STRVS</name>
<proteinExistence type="predicted"/>
<accession>A0A0K0EYN0</accession>
<evidence type="ECO:0000313" key="1">
    <source>
        <dbReference type="Proteomes" id="UP000035680"/>
    </source>
</evidence>
<dbReference type="WBParaSite" id="SVE_0163900.1">
    <property type="protein sequence ID" value="SVE_0163900.1"/>
    <property type="gene ID" value="SVE_0163900"/>
</dbReference>
<reference evidence="1" key="1">
    <citation type="submission" date="2014-07" db="EMBL/GenBank/DDBJ databases">
        <authorList>
            <person name="Martin A.A"/>
            <person name="De Silva N."/>
        </authorList>
    </citation>
    <scope>NUCLEOTIDE SEQUENCE</scope>
</reference>
<dbReference type="AlphaFoldDB" id="A0A0K0EYN0"/>
<dbReference type="STRING" id="75913.A0A0K0EYN0"/>
<evidence type="ECO:0000313" key="2">
    <source>
        <dbReference type="WBParaSite" id="SVE_0163900.1"/>
    </source>
</evidence>
<dbReference type="Proteomes" id="UP000035680">
    <property type="component" value="Unassembled WGS sequence"/>
</dbReference>
<sequence>MLKNKHKSIYIGPERKLSLEIIRSNTPNKVDMIVILNTPATLSRNEFKKNEKYLTCSMSLTIEVVCSFLSSVASVLLMGLQQKLNGNSARTEKCLHSSAETTKYRGNYPSDTIIYMSS</sequence>
<keyword evidence="1" id="KW-1185">Reference proteome</keyword>
<protein>
    <submittedName>
        <fullName evidence="2">Uncharacterized protein</fullName>
    </submittedName>
</protein>
<organism evidence="1 2">
    <name type="scientific">Strongyloides venezuelensis</name>
    <name type="common">Threadworm</name>
    <dbReference type="NCBI Taxonomy" id="75913"/>
    <lineage>
        <taxon>Eukaryota</taxon>
        <taxon>Metazoa</taxon>
        <taxon>Ecdysozoa</taxon>
        <taxon>Nematoda</taxon>
        <taxon>Chromadorea</taxon>
        <taxon>Rhabditida</taxon>
        <taxon>Tylenchina</taxon>
        <taxon>Panagrolaimomorpha</taxon>
        <taxon>Strongyloidoidea</taxon>
        <taxon>Strongyloididae</taxon>
        <taxon>Strongyloides</taxon>
    </lineage>
</organism>